<keyword evidence="3" id="KW-1185">Reference proteome</keyword>
<evidence type="ECO:0000313" key="2">
    <source>
        <dbReference type="EMBL" id="RAH99442.1"/>
    </source>
</evidence>
<dbReference type="Pfam" id="PF07883">
    <property type="entry name" value="Cupin_2"/>
    <property type="match status" value="1"/>
</dbReference>
<proteinExistence type="predicted"/>
<dbReference type="CDD" id="cd06980">
    <property type="entry name" value="cupin_bxe_c0505"/>
    <property type="match status" value="1"/>
</dbReference>
<dbReference type="InterPro" id="IPR013096">
    <property type="entry name" value="Cupin_2"/>
</dbReference>
<reference evidence="2 3" key="1">
    <citation type="submission" date="2018-05" db="EMBL/GenBank/DDBJ databases">
        <title>Acuticoccus sediminis sp. nov., isolated from deep-sea sediment of Indian Ocean.</title>
        <authorList>
            <person name="Liu X."/>
            <person name="Lai Q."/>
            <person name="Du Y."/>
            <person name="Sun F."/>
            <person name="Zhang X."/>
            <person name="Wang S."/>
            <person name="Shao Z."/>
        </authorList>
    </citation>
    <scope>NUCLEOTIDE SEQUENCE [LARGE SCALE GENOMIC DNA]</scope>
    <source>
        <strain evidence="2 3">PTG4-2</strain>
    </source>
</reference>
<dbReference type="InterPro" id="IPR011051">
    <property type="entry name" value="RmlC_Cupin_sf"/>
</dbReference>
<dbReference type="Gene3D" id="2.60.120.10">
    <property type="entry name" value="Jelly Rolls"/>
    <property type="match status" value="1"/>
</dbReference>
<gene>
    <name evidence="2" type="ORF">DLJ53_23265</name>
</gene>
<evidence type="ECO:0000313" key="3">
    <source>
        <dbReference type="Proteomes" id="UP000249590"/>
    </source>
</evidence>
<dbReference type="InterPro" id="IPR014710">
    <property type="entry name" value="RmlC-like_jellyroll"/>
</dbReference>
<accession>A0A8B2NQG7</accession>
<dbReference type="EMBL" id="QHHQ01000005">
    <property type="protein sequence ID" value="RAH99442.1"/>
    <property type="molecule type" value="Genomic_DNA"/>
</dbReference>
<evidence type="ECO:0000259" key="1">
    <source>
        <dbReference type="Pfam" id="PF07883"/>
    </source>
</evidence>
<dbReference type="Proteomes" id="UP000249590">
    <property type="component" value="Unassembled WGS sequence"/>
</dbReference>
<organism evidence="2 3">
    <name type="scientific">Acuticoccus sediminis</name>
    <dbReference type="NCBI Taxonomy" id="2184697"/>
    <lineage>
        <taxon>Bacteria</taxon>
        <taxon>Pseudomonadati</taxon>
        <taxon>Pseudomonadota</taxon>
        <taxon>Alphaproteobacteria</taxon>
        <taxon>Hyphomicrobiales</taxon>
        <taxon>Amorphaceae</taxon>
        <taxon>Acuticoccus</taxon>
    </lineage>
</organism>
<comment type="caution">
    <text evidence="2">The sequence shown here is derived from an EMBL/GenBank/DDBJ whole genome shotgun (WGS) entry which is preliminary data.</text>
</comment>
<feature type="domain" description="Cupin type-2" evidence="1">
    <location>
        <begin position="74"/>
        <end position="132"/>
    </location>
</feature>
<dbReference type="SUPFAM" id="SSF51182">
    <property type="entry name" value="RmlC-like cupins"/>
    <property type="match status" value="1"/>
</dbReference>
<dbReference type="AlphaFoldDB" id="A0A8B2NQG7"/>
<protein>
    <recommendedName>
        <fullName evidence="1">Cupin type-2 domain-containing protein</fullName>
    </recommendedName>
</protein>
<sequence>MILPEQITGGSLMAVTDAPSDQTFVHTHLADTAFKEGLRPYASYRDLGMARGSAGRATAHVIRFHPPCTDEVRVWHTHDVEFQMVYVLKGWVVAEMEGHEPVKMVAGSAWMQPPKIRHRLVDYSDDCEVLEVVLPADFETELV</sequence>
<name>A0A8B2NQG7_9HYPH</name>
<dbReference type="OrthoDB" id="4762975at2"/>